<dbReference type="EMBL" id="BKCJ011874866">
    <property type="protein sequence ID" value="GFD60205.1"/>
    <property type="molecule type" value="Genomic_DNA"/>
</dbReference>
<proteinExistence type="predicted"/>
<reference evidence="1" key="1">
    <citation type="journal article" date="2019" name="Sci. Rep.">
        <title>Draft genome of Tanacetum cinerariifolium, the natural source of mosquito coil.</title>
        <authorList>
            <person name="Yamashiro T."/>
            <person name="Shiraishi A."/>
            <person name="Satake H."/>
            <person name="Nakayama K."/>
        </authorList>
    </citation>
    <scope>NUCLEOTIDE SEQUENCE</scope>
</reference>
<organism evidence="1">
    <name type="scientific">Tanacetum cinerariifolium</name>
    <name type="common">Dalmatian daisy</name>
    <name type="synonym">Chrysanthemum cinerariifolium</name>
    <dbReference type="NCBI Taxonomy" id="118510"/>
    <lineage>
        <taxon>Eukaryota</taxon>
        <taxon>Viridiplantae</taxon>
        <taxon>Streptophyta</taxon>
        <taxon>Embryophyta</taxon>
        <taxon>Tracheophyta</taxon>
        <taxon>Spermatophyta</taxon>
        <taxon>Magnoliopsida</taxon>
        <taxon>eudicotyledons</taxon>
        <taxon>Gunneridae</taxon>
        <taxon>Pentapetalae</taxon>
        <taxon>asterids</taxon>
        <taxon>campanulids</taxon>
        <taxon>Asterales</taxon>
        <taxon>Asteraceae</taxon>
        <taxon>Asteroideae</taxon>
        <taxon>Anthemideae</taxon>
        <taxon>Anthemidinae</taxon>
        <taxon>Tanacetum</taxon>
    </lineage>
</organism>
<evidence type="ECO:0000313" key="1">
    <source>
        <dbReference type="EMBL" id="GFD60205.1"/>
    </source>
</evidence>
<accession>A0A699XJV1</accession>
<gene>
    <name evidence="1" type="ORF">Tci_932174</name>
</gene>
<dbReference type="AlphaFoldDB" id="A0A699XJV1"/>
<feature type="non-terminal residue" evidence="1">
    <location>
        <position position="1"/>
    </location>
</feature>
<protein>
    <submittedName>
        <fullName evidence="1">Uncharacterized protein</fullName>
    </submittedName>
</protein>
<dbReference type="Gene3D" id="4.10.60.10">
    <property type="entry name" value="Zinc finger, CCHC-type"/>
    <property type="match status" value="1"/>
</dbReference>
<comment type="caution">
    <text evidence="1">The sequence shown here is derived from an EMBL/GenBank/DDBJ whole genome shotgun (WGS) entry which is preliminary data.</text>
</comment>
<sequence>VQGRQGSFVVGTSGTRDNIFGTGGNNLSQQRVVKCFNYQGEGHIARQYPKLKKRRDATWLGIKFF</sequence>
<name>A0A699XJV1_TANCI</name>